<name>A0ABS1JGX6_9BACL</name>
<accession>A0ABS1JGX6</accession>
<organism evidence="1 2">
    <name type="scientific">Tumebacillus amylolyticus</name>
    <dbReference type="NCBI Taxonomy" id="2801339"/>
    <lineage>
        <taxon>Bacteria</taxon>
        <taxon>Bacillati</taxon>
        <taxon>Bacillota</taxon>
        <taxon>Bacilli</taxon>
        <taxon>Bacillales</taxon>
        <taxon>Alicyclobacillaceae</taxon>
        <taxon>Tumebacillus</taxon>
    </lineage>
</organism>
<comment type="caution">
    <text evidence="1">The sequence shown here is derived from an EMBL/GenBank/DDBJ whole genome shotgun (WGS) entry which is preliminary data.</text>
</comment>
<protein>
    <submittedName>
        <fullName evidence="1">Uncharacterized protein</fullName>
    </submittedName>
</protein>
<keyword evidence="2" id="KW-1185">Reference proteome</keyword>
<evidence type="ECO:0000313" key="2">
    <source>
        <dbReference type="Proteomes" id="UP000602284"/>
    </source>
</evidence>
<dbReference type="Proteomes" id="UP000602284">
    <property type="component" value="Unassembled WGS sequence"/>
</dbReference>
<evidence type="ECO:0000313" key="1">
    <source>
        <dbReference type="EMBL" id="MBL0389490.1"/>
    </source>
</evidence>
<sequence>MMLSKETVYDLENFYDRIADEDEELVDQQFTKLETLHQDVVKKNKYKKDDIDDKLVTLFVQSATSQGIEEKWAKGYLFYEYFDKE</sequence>
<proteinExistence type="predicted"/>
<dbReference type="EMBL" id="JAEQNB010000017">
    <property type="protein sequence ID" value="MBL0389490.1"/>
    <property type="molecule type" value="Genomic_DNA"/>
</dbReference>
<gene>
    <name evidence="1" type="ORF">JJB07_23380</name>
</gene>
<reference evidence="1 2" key="1">
    <citation type="submission" date="2021-01" db="EMBL/GenBank/DDBJ databases">
        <title>Tumebacillus sp. strain ITR2 16S ribosomal RNA gene Genome sequencing and assembly.</title>
        <authorList>
            <person name="Kang M."/>
        </authorList>
    </citation>
    <scope>NUCLEOTIDE SEQUENCE [LARGE SCALE GENOMIC DNA]</scope>
    <source>
        <strain evidence="1 2">ITR2</strain>
    </source>
</reference>
<dbReference type="RefSeq" id="WP_201638481.1">
    <property type="nucleotide sequence ID" value="NZ_JAEQNB010000017.1"/>
</dbReference>